<dbReference type="GO" id="GO:0015833">
    <property type="term" value="P:peptide transport"/>
    <property type="evidence" value="ECO:0007669"/>
    <property type="project" value="TreeGrafter"/>
</dbReference>
<dbReference type="Pfam" id="PF00496">
    <property type="entry name" value="SBP_bac_5"/>
    <property type="match status" value="1"/>
</dbReference>
<dbReference type="CDD" id="cd08489">
    <property type="entry name" value="PBP2_NikA"/>
    <property type="match status" value="1"/>
</dbReference>
<evidence type="ECO:0000259" key="1">
    <source>
        <dbReference type="Pfam" id="PF00496"/>
    </source>
</evidence>
<dbReference type="GO" id="GO:0016151">
    <property type="term" value="F:nickel cation binding"/>
    <property type="evidence" value="ECO:0007669"/>
    <property type="project" value="InterPro"/>
</dbReference>
<accession>A0A4U8S1C1</accession>
<dbReference type="InterPro" id="IPR011980">
    <property type="entry name" value="CntA-like"/>
</dbReference>
<dbReference type="InterPro" id="IPR030678">
    <property type="entry name" value="Peptide/Ni-bd"/>
</dbReference>
<organism evidence="2 3">
    <name type="scientific">Helicobacter typhlonius</name>
    <dbReference type="NCBI Taxonomy" id="76936"/>
    <lineage>
        <taxon>Bacteria</taxon>
        <taxon>Pseudomonadati</taxon>
        <taxon>Campylobacterota</taxon>
        <taxon>Epsilonproteobacteria</taxon>
        <taxon>Campylobacterales</taxon>
        <taxon>Helicobacteraceae</taxon>
        <taxon>Helicobacter</taxon>
    </lineage>
</organism>
<comment type="caution">
    <text evidence="2">The sequence shown here is derived from an EMBL/GenBank/DDBJ whole genome shotgun (WGS) entry which is preliminary data.</text>
</comment>
<dbReference type="GO" id="GO:0043190">
    <property type="term" value="C:ATP-binding cassette (ABC) transporter complex"/>
    <property type="evidence" value="ECO:0007669"/>
    <property type="project" value="InterPro"/>
</dbReference>
<sequence length="516" mass="58086">MRVIIVFFMYIGVVWGKNTLIVAVSENIGALNPQGYQGNAMFAQNAVYEGLVRVDKRGKIVPSLATMWEISTDALQYDFTLREGVRFSNGEEFNADAVVKNFESVLKNRARHSWSGLAVALESAQKLAPHKVRLILKKPYSPTLDELAVARPFRFLAPSAMPKDLDLIKHNPQPIGTGAYMLAKSVYGVSDTLVKNPHYWDKDAYNGIYYDEVILKVIYDPSSKIAALKSGQIDMIYGNDQIPLEIFKSMQRGAQFHTYLSPPIYTTNLVINSASPAFKLGNTELERTLRKALGYGIDKQRLIKAVYSGLQDTTDCMFQPSKACEEAHSISASEQEEALAFLRKHFADSRQRGIEILYIGDNPAQKMMAEIIQSDLKAFGVKVHISASEYSIYMNRLLNGAFDIAFRDTWGAPYDPLTILHSMLIPSHIDYAAQQGLPTKPLIDEEIRKLIALNPHIKAFKDTLERIIFMLEDSGVYMPLSNQRNKAIAHKKIKGIDMGVSSYEVPFWEFYEDSKK</sequence>
<reference evidence="2 3" key="1">
    <citation type="journal article" date="2014" name="Genome Announc.">
        <title>Draft genome sequences of eight enterohepatic helicobacter species isolated from both laboratory and wild rodents.</title>
        <authorList>
            <person name="Sheh A."/>
            <person name="Shen Z."/>
            <person name="Fox J.G."/>
        </authorList>
    </citation>
    <scope>NUCLEOTIDE SEQUENCE [LARGE SCALE GENOMIC DNA]</scope>
    <source>
        <strain evidence="2 3">MIT 98-6810</strain>
    </source>
</reference>
<dbReference type="PANTHER" id="PTHR30290:SF37">
    <property type="entry name" value="NICKEL-BINDING PERIPLASMIC PROTEIN"/>
    <property type="match status" value="1"/>
</dbReference>
<name>A0A4U8S1C1_9HELI</name>
<dbReference type="OrthoDB" id="5469165at2"/>
<proteinExistence type="predicted"/>
<evidence type="ECO:0000313" key="3">
    <source>
        <dbReference type="Proteomes" id="UP000029925"/>
    </source>
</evidence>
<dbReference type="Gene3D" id="3.10.105.10">
    <property type="entry name" value="Dipeptide-binding Protein, Domain 3"/>
    <property type="match status" value="1"/>
</dbReference>
<protein>
    <submittedName>
        <fullName evidence="2">Nickel ABC transporter, nickel/metallophore periplasmic binding protein</fullName>
    </submittedName>
</protein>
<dbReference type="GO" id="GO:0030288">
    <property type="term" value="C:outer membrane-bounded periplasmic space"/>
    <property type="evidence" value="ECO:0007669"/>
    <property type="project" value="UniProtKB-ARBA"/>
</dbReference>
<dbReference type="GeneID" id="78150840"/>
<dbReference type="AlphaFoldDB" id="A0A4U8S1C1"/>
<dbReference type="STRING" id="76936.BN2458_PEG0542"/>
<dbReference type="GO" id="GO:0020037">
    <property type="term" value="F:heme binding"/>
    <property type="evidence" value="ECO:0007669"/>
    <property type="project" value="InterPro"/>
</dbReference>
<dbReference type="GO" id="GO:1904680">
    <property type="term" value="F:peptide transmembrane transporter activity"/>
    <property type="evidence" value="ECO:0007669"/>
    <property type="project" value="TreeGrafter"/>
</dbReference>
<keyword evidence="3" id="KW-1185">Reference proteome</keyword>
<dbReference type="InterPro" id="IPR039424">
    <property type="entry name" value="SBP_5"/>
</dbReference>
<dbReference type="RefSeq" id="WP_034342893.1">
    <property type="nucleotide sequence ID" value="NZ_CAOLUG010000036.1"/>
</dbReference>
<gene>
    <name evidence="2" type="ORF">LS75_000545</name>
</gene>
<evidence type="ECO:0000313" key="2">
    <source>
        <dbReference type="EMBL" id="TLD79463.1"/>
    </source>
</evidence>
<dbReference type="InterPro" id="IPR000914">
    <property type="entry name" value="SBP_5_dom"/>
</dbReference>
<feature type="domain" description="Solute-binding protein family 5" evidence="1">
    <location>
        <begin position="59"/>
        <end position="427"/>
    </location>
</feature>
<dbReference type="GO" id="GO:0015675">
    <property type="term" value="P:nickel cation transport"/>
    <property type="evidence" value="ECO:0007669"/>
    <property type="project" value="InterPro"/>
</dbReference>
<dbReference type="PIRSF" id="PIRSF002741">
    <property type="entry name" value="MppA"/>
    <property type="match status" value="1"/>
</dbReference>
<dbReference type="Proteomes" id="UP000029925">
    <property type="component" value="Unassembled WGS sequence"/>
</dbReference>
<dbReference type="SUPFAM" id="SSF53850">
    <property type="entry name" value="Periplasmic binding protein-like II"/>
    <property type="match status" value="1"/>
</dbReference>
<dbReference type="Gene3D" id="3.40.190.10">
    <property type="entry name" value="Periplasmic binding protein-like II"/>
    <property type="match status" value="1"/>
</dbReference>
<dbReference type="EMBL" id="JRPF02000001">
    <property type="protein sequence ID" value="TLD79463.1"/>
    <property type="molecule type" value="Genomic_DNA"/>
</dbReference>
<dbReference type="PANTHER" id="PTHR30290">
    <property type="entry name" value="PERIPLASMIC BINDING COMPONENT OF ABC TRANSPORTER"/>
    <property type="match status" value="1"/>
</dbReference>